<dbReference type="Gene3D" id="2.40.30.10">
    <property type="entry name" value="Translation factors"/>
    <property type="match status" value="1"/>
</dbReference>
<dbReference type="InterPro" id="IPR017938">
    <property type="entry name" value="Riboflavin_synthase-like_b-brl"/>
</dbReference>
<dbReference type="PANTHER" id="PTHR30157">
    <property type="entry name" value="FERRIC REDUCTASE, NADPH-DEPENDENT"/>
    <property type="match status" value="1"/>
</dbReference>
<protein>
    <submittedName>
        <fullName evidence="2">Siderophore-interacting protein</fullName>
    </submittedName>
</protein>
<gene>
    <name evidence="2" type="ORF">FMM05_09125</name>
</gene>
<dbReference type="AlphaFoldDB" id="A0A552V2F8"/>
<dbReference type="SUPFAM" id="SSF63380">
    <property type="entry name" value="Riboflavin synthase domain-like"/>
    <property type="match status" value="1"/>
</dbReference>
<dbReference type="InterPro" id="IPR017927">
    <property type="entry name" value="FAD-bd_FR_type"/>
</dbReference>
<dbReference type="Gene3D" id="3.40.50.80">
    <property type="entry name" value="Nucleotide-binding domain of ferredoxin-NADP reductase (FNR) module"/>
    <property type="match status" value="1"/>
</dbReference>
<keyword evidence="3" id="KW-1185">Reference proteome</keyword>
<dbReference type="PROSITE" id="PS51384">
    <property type="entry name" value="FAD_FR"/>
    <property type="match status" value="1"/>
</dbReference>
<dbReference type="PANTHER" id="PTHR30157:SF0">
    <property type="entry name" value="NADPH-DEPENDENT FERRIC-CHELATE REDUCTASE"/>
    <property type="match status" value="1"/>
</dbReference>
<dbReference type="InterPro" id="IPR039374">
    <property type="entry name" value="SIP_fam"/>
</dbReference>
<feature type="domain" description="FAD-binding FR-type" evidence="1">
    <location>
        <begin position="10"/>
        <end position="116"/>
    </location>
</feature>
<sequence length="239" mass="27087">MGILNSIIDIISNKATVIYKQQLTPKTWHIKLKVNGADFKNYIPGEHLRVLVGRHNNANLSDMVRTYSVWNYDELQQTADLAVCTFSDGWGAQWANKVAVGDPVLYSGPKGKFTIDNSAQNYLLLGDVSALSHLYELRRHAGINKNVTGIIYADSKDFIFPDLSNSTPFGYLKNEENILETVITEVVWNNIPKENTLVYIAGETAFCTGMNNYFRKVQEWPSKQIKTKPFWHPDKKGLE</sequence>
<accession>A0A552V2F8</accession>
<dbReference type="GO" id="GO:0016491">
    <property type="term" value="F:oxidoreductase activity"/>
    <property type="evidence" value="ECO:0007669"/>
    <property type="project" value="InterPro"/>
</dbReference>
<dbReference type="Pfam" id="PF00970">
    <property type="entry name" value="FAD_binding_6"/>
    <property type="match status" value="1"/>
</dbReference>
<proteinExistence type="predicted"/>
<evidence type="ECO:0000313" key="3">
    <source>
        <dbReference type="Proteomes" id="UP000320643"/>
    </source>
</evidence>
<dbReference type="RefSeq" id="WP_143373066.1">
    <property type="nucleotide sequence ID" value="NZ_VJVZ01000005.1"/>
</dbReference>
<evidence type="ECO:0000259" key="1">
    <source>
        <dbReference type="PROSITE" id="PS51384"/>
    </source>
</evidence>
<evidence type="ECO:0000313" key="2">
    <source>
        <dbReference type="EMBL" id="TRW24662.1"/>
    </source>
</evidence>
<comment type="caution">
    <text evidence="2">The sequence shown here is derived from an EMBL/GenBank/DDBJ whole genome shotgun (WGS) entry which is preliminary data.</text>
</comment>
<dbReference type="InterPro" id="IPR007037">
    <property type="entry name" value="SIP_rossman_dom"/>
</dbReference>
<organism evidence="2 3">
    <name type="scientific">Flavobacterium zepuense</name>
    <dbReference type="NCBI Taxonomy" id="2593302"/>
    <lineage>
        <taxon>Bacteria</taxon>
        <taxon>Pseudomonadati</taxon>
        <taxon>Bacteroidota</taxon>
        <taxon>Flavobacteriia</taxon>
        <taxon>Flavobacteriales</taxon>
        <taxon>Flavobacteriaceae</taxon>
        <taxon>Flavobacterium</taxon>
    </lineage>
</organism>
<name>A0A552V2F8_9FLAO</name>
<dbReference type="OrthoDB" id="3745257at2"/>
<dbReference type="Pfam" id="PF04954">
    <property type="entry name" value="SIP"/>
    <property type="match status" value="1"/>
</dbReference>
<dbReference type="InterPro" id="IPR039261">
    <property type="entry name" value="FNR_nucleotide-bd"/>
</dbReference>
<dbReference type="EMBL" id="VJVZ01000005">
    <property type="protein sequence ID" value="TRW24662.1"/>
    <property type="molecule type" value="Genomic_DNA"/>
</dbReference>
<reference evidence="2 3" key="1">
    <citation type="submission" date="2019-07" db="EMBL/GenBank/DDBJ databases">
        <title>Flavobacterium sp. nov., isolated from glacier ice.</title>
        <authorList>
            <person name="Liu Q."/>
            <person name="Xin Y.-H."/>
        </authorList>
    </citation>
    <scope>NUCLEOTIDE SEQUENCE [LARGE SCALE GENOMIC DNA]</scope>
    <source>
        <strain evidence="2 3">ZT4R6</strain>
    </source>
</reference>
<dbReference type="Proteomes" id="UP000320643">
    <property type="component" value="Unassembled WGS sequence"/>
</dbReference>
<dbReference type="InterPro" id="IPR008333">
    <property type="entry name" value="Cbr1-like_FAD-bd_dom"/>
</dbReference>